<proteinExistence type="predicted"/>
<dbReference type="SUPFAM" id="SSF51197">
    <property type="entry name" value="Clavaminate synthase-like"/>
    <property type="match status" value="1"/>
</dbReference>
<dbReference type="Proteomes" id="UP001497512">
    <property type="component" value="Chromosome 2"/>
</dbReference>
<dbReference type="InterPro" id="IPR027443">
    <property type="entry name" value="IPNS-like_sf"/>
</dbReference>
<name>A0ABP0U8K0_9BRYO</name>
<keyword evidence="3" id="KW-1185">Reference proteome</keyword>
<feature type="domain" description="ARID" evidence="1">
    <location>
        <begin position="499"/>
        <end position="597"/>
    </location>
</feature>
<sequence length="603" mass="66216">MGAMVAAITSPARVRLMDLVAADGLPSDAYKHAVVTLAQSLRNSNAAIIQLPPGDDVLLRCVVDSVRMFFHQKPMVGPESIHAEDPQDWNRTVGYYAESQHAREVYDYRPGRTPSEGPGNHVSNLPPAGLSELFAVLGKATRIILDAIACSLELRSFSFTDLLDNVPLKTGETSTSVLSTCCHNRPGAQHTVVPLEGEQGSVPLFEEDADKGLLTLHKSDKPGLQIRDLQGHWIIVDAELGPQDMVLYSGLSLYQATGGYLPPAVHRMDNNARQGQGSSPYGRCSIEFKLMPRASAILHCSAMTAAGHPVASPFQQPVAVHDFMQRSHPMDQLASRPGVPMLTFPTPSDVFVPAVGAIKSAMKRRKQVSRGKPLAPSKRLRLEAQRVLKERVQEIADSKGLKVRYCNLKECEEHHLNATDSPCAVMRAEMGWPQGVPFVHPHDLPNKAKQAFLEAYEPGWTAAQDGELGSVEAGQAQQAQHAFQIMWENSYEVAGAPPVEDQRFTVKTIYDYLRAKGKPVPTGKPQVVGHKVDLCNLAKLAFEAGGRAQFDAASGFQRFIAEHFQLETAPEKDKERALERLKKLYDQVLYDYVEDLVASDQLN</sequence>
<dbReference type="EMBL" id="OZ019894">
    <property type="protein sequence ID" value="CAK9215265.1"/>
    <property type="molecule type" value="Genomic_DNA"/>
</dbReference>
<dbReference type="InterPro" id="IPR036431">
    <property type="entry name" value="ARID_dom_sf"/>
</dbReference>
<dbReference type="PANTHER" id="PTHR33644">
    <property type="entry name" value="U-BOX DOMAIN-CONTAINING PROTEIN 62-RELATED"/>
    <property type="match status" value="1"/>
</dbReference>
<dbReference type="InterPro" id="IPR001606">
    <property type="entry name" value="ARID_dom"/>
</dbReference>
<dbReference type="Gene3D" id="2.60.120.330">
    <property type="entry name" value="B-lactam Antibiotic, Isopenicillin N Synthase, Chain"/>
    <property type="match status" value="1"/>
</dbReference>
<dbReference type="PANTHER" id="PTHR33644:SF2">
    <property type="entry name" value="2-OXOGLUTARATE (2OG) AND FE(II)-DEPENDENT OXYGENASE SUPERFAMILY PROTEIN"/>
    <property type="match status" value="1"/>
</dbReference>
<dbReference type="Pfam" id="PF01388">
    <property type="entry name" value="ARID"/>
    <property type="match status" value="1"/>
</dbReference>
<dbReference type="PROSITE" id="PS51011">
    <property type="entry name" value="ARID"/>
    <property type="match status" value="1"/>
</dbReference>
<evidence type="ECO:0000259" key="1">
    <source>
        <dbReference type="PROSITE" id="PS51011"/>
    </source>
</evidence>
<protein>
    <recommendedName>
        <fullName evidence="1">ARID domain-containing protein</fullName>
    </recommendedName>
</protein>
<evidence type="ECO:0000313" key="2">
    <source>
        <dbReference type="EMBL" id="CAK9215265.1"/>
    </source>
</evidence>
<evidence type="ECO:0000313" key="3">
    <source>
        <dbReference type="Proteomes" id="UP001497512"/>
    </source>
</evidence>
<gene>
    <name evidence="2" type="ORF">CSSPTR1EN2_LOCUS12645</name>
</gene>
<reference evidence="2" key="1">
    <citation type="submission" date="2024-02" db="EMBL/GenBank/DDBJ databases">
        <authorList>
            <consortium name="ELIXIR-Norway"/>
            <consortium name="Elixir Norway"/>
        </authorList>
    </citation>
    <scope>NUCLEOTIDE SEQUENCE</scope>
</reference>
<dbReference type="Gene3D" id="1.10.150.60">
    <property type="entry name" value="ARID DNA-binding domain"/>
    <property type="match status" value="1"/>
</dbReference>
<accession>A0ABP0U8K0</accession>
<organism evidence="2 3">
    <name type="scientific">Sphagnum troendelagicum</name>
    <dbReference type="NCBI Taxonomy" id="128251"/>
    <lineage>
        <taxon>Eukaryota</taxon>
        <taxon>Viridiplantae</taxon>
        <taxon>Streptophyta</taxon>
        <taxon>Embryophyta</taxon>
        <taxon>Bryophyta</taxon>
        <taxon>Sphagnophytina</taxon>
        <taxon>Sphagnopsida</taxon>
        <taxon>Sphagnales</taxon>
        <taxon>Sphagnaceae</taxon>
        <taxon>Sphagnum</taxon>
    </lineage>
</organism>